<feature type="region of interest" description="Disordered" evidence="3">
    <location>
        <begin position="153"/>
        <end position="184"/>
    </location>
</feature>
<evidence type="ECO:0000256" key="1">
    <source>
        <dbReference type="ARBA" id="ARBA00023157"/>
    </source>
</evidence>
<dbReference type="InterPro" id="IPR013783">
    <property type="entry name" value="Ig-like_fold"/>
</dbReference>
<dbReference type="InterPro" id="IPR036179">
    <property type="entry name" value="Ig-like_dom_sf"/>
</dbReference>
<keyword evidence="2" id="KW-0393">Immunoglobulin domain</keyword>
<dbReference type="CDD" id="cd00063">
    <property type="entry name" value="FN3"/>
    <property type="match status" value="1"/>
</dbReference>
<accession>A0ABQ9US79</accession>
<evidence type="ECO:0000256" key="2">
    <source>
        <dbReference type="ARBA" id="ARBA00023319"/>
    </source>
</evidence>
<dbReference type="Gene3D" id="2.60.40.10">
    <property type="entry name" value="Immunoglobulins"/>
    <property type="match status" value="3"/>
</dbReference>
<dbReference type="SMART" id="SM00060">
    <property type="entry name" value="FN3"/>
    <property type="match status" value="2"/>
</dbReference>
<protein>
    <submittedName>
        <fullName evidence="5">Roundabout 4</fullName>
    </submittedName>
</protein>
<dbReference type="EMBL" id="JASSZA010000010">
    <property type="protein sequence ID" value="KAK2099696.1"/>
    <property type="molecule type" value="Genomic_DNA"/>
</dbReference>
<reference evidence="5 6" key="1">
    <citation type="submission" date="2023-05" db="EMBL/GenBank/DDBJ databases">
        <title>B98-5 Cell Line De Novo Hybrid Assembly: An Optical Mapping Approach.</title>
        <authorList>
            <person name="Kananen K."/>
            <person name="Auerbach J.A."/>
            <person name="Kautto E."/>
            <person name="Blachly J.S."/>
        </authorList>
    </citation>
    <scope>NUCLEOTIDE SEQUENCE [LARGE SCALE GENOMIC DNA]</scope>
    <source>
        <strain evidence="5">B95-8</strain>
        <tissue evidence="5">Cell line</tissue>
    </source>
</reference>
<comment type="caution">
    <text evidence="5">The sequence shown here is derived from an EMBL/GenBank/DDBJ whole genome shotgun (WGS) entry which is preliminary data.</text>
</comment>
<evidence type="ECO:0000313" key="6">
    <source>
        <dbReference type="Proteomes" id="UP001266305"/>
    </source>
</evidence>
<feature type="domain" description="Fibronectin type-III" evidence="4">
    <location>
        <begin position="178"/>
        <end position="275"/>
    </location>
</feature>
<proteinExistence type="predicted"/>
<gene>
    <name evidence="5" type="primary">ROBO4_1</name>
    <name evidence="5" type="ORF">P7K49_021044</name>
</gene>
<dbReference type="InterPro" id="IPR036116">
    <property type="entry name" value="FN3_sf"/>
</dbReference>
<evidence type="ECO:0000313" key="5">
    <source>
        <dbReference type="EMBL" id="KAK2099696.1"/>
    </source>
</evidence>
<dbReference type="Pfam" id="PF00041">
    <property type="entry name" value="fn3"/>
    <property type="match status" value="1"/>
</dbReference>
<dbReference type="PANTHER" id="PTHR44170:SF11">
    <property type="entry name" value="ROUNDABOUT HOMOLOG 4"/>
    <property type="match status" value="1"/>
</dbReference>
<dbReference type="Proteomes" id="UP001266305">
    <property type="component" value="Unassembled WGS sequence"/>
</dbReference>
<dbReference type="PROSITE" id="PS50853">
    <property type="entry name" value="FN3"/>
    <property type="match status" value="1"/>
</dbReference>
<evidence type="ECO:0000259" key="4">
    <source>
        <dbReference type="PROSITE" id="PS50853"/>
    </source>
</evidence>
<dbReference type="InterPro" id="IPR003961">
    <property type="entry name" value="FN3_dom"/>
</dbReference>
<dbReference type="SUPFAM" id="SSF49265">
    <property type="entry name" value="Fibronectin type III"/>
    <property type="match status" value="1"/>
</dbReference>
<keyword evidence="6" id="KW-1185">Reference proteome</keyword>
<keyword evidence="1" id="KW-1015">Disulfide bond</keyword>
<sequence length="372" mass="40052">MARAEKSDAGTYMCVATNSAGHRESRAARVSIQEPQDYTEPVELLAVRIQLENVTLLTPDPAKGPKPGPAVWLSWKVSGPAAPAQSYTALFRTQTAPGAQGAPWAEELLAGWQSAELGGLHWGQDYEFKVRPSSGRARGPDSNVLLLRLPEKGSDSVSPIPAPFPGVPDSLSPTPAVPSAPPQEVTLKPGNGSVLVSWIPPPAENHNGVIRGYQVWSLGNTSLPPANWTVVAEKNQLEIATHMPGSYCVQVAAVTGAGAGEPSSPLSFASHTEQAMERATREPSEHHPWTLEQLKATLKRPEVIASCGVALWLLLLGTAVCIHRRRRAGVHLGPGLYRYTSEDAILKHRWRKTSMRRPAQMSPLLCAPWSAK</sequence>
<dbReference type="PANTHER" id="PTHR44170">
    <property type="entry name" value="PROTEIN SIDEKICK"/>
    <property type="match status" value="1"/>
</dbReference>
<evidence type="ECO:0000256" key="3">
    <source>
        <dbReference type="SAM" id="MobiDB-lite"/>
    </source>
</evidence>
<name>A0ABQ9US79_SAGOE</name>
<dbReference type="SUPFAM" id="SSF48726">
    <property type="entry name" value="Immunoglobulin"/>
    <property type="match status" value="1"/>
</dbReference>
<organism evidence="5 6">
    <name type="scientific">Saguinus oedipus</name>
    <name type="common">Cotton-top tamarin</name>
    <name type="synonym">Oedipomidas oedipus</name>
    <dbReference type="NCBI Taxonomy" id="9490"/>
    <lineage>
        <taxon>Eukaryota</taxon>
        <taxon>Metazoa</taxon>
        <taxon>Chordata</taxon>
        <taxon>Craniata</taxon>
        <taxon>Vertebrata</taxon>
        <taxon>Euteleostomi</taxon>
        <taxon>Mammalia</taxon>
        <taxon>Eutheria</taxon>
        <taxon>Euarchontoglires</taxon>
        <taxon>Primates</taxon>
        <taxon>Haplorrhini</taxon>
        <taxon>Platyrrhini</taxon>
        <taxon>Cebidae</taxon>
        <taxon>Callitrichinae</taxon>
        <taxon>Saguinus</taxon>
    </lineage>
</organism>